<dbReference type="Gene3D" id="3.30.460.10">
    <property type="entry name" value="Beta Polymerase, domain 2"/>
    <property type="match status" value="1"/>
</dbReference>
<gene>
    <name evidence="4" type="ORF">DW856_11335</name>
    <name evidence="3" type="ORF">DW927_10720</name>
    <name evidence="2" type="ORF">GMD50_12290</name>
</gene>
<dbReference type="SUPFAM" id="SSF81301">
    <property type="entry name" value="Nucleotidyltransferase"/>
    <property type="match status" value="1"/>
</dbReference>
<evidence type="ECO:0000313" key="5">
    <source>
        <dbReference type="Proteomes" id="UP000283513"/>
    </source>
</evidence>
<reference evidence="2 7" key="2">
    <citation type="journal article" date="2019" name="Nat. Med.">
        <title>A library of human gut bacterial isolates paired with longitudinal multiomics data enables mechanistic microbiome research.</title>
        <authorList>
            <person name="Poyet M."/>
            <person name="Groussin M."/>
            <person name="Gibbons S.M."/>
            <person name="Avila-Pacheco J."/>
            <person name="Jiang X."/>
            <person name="Kearney S.M."/>
            <person name="Perrotta A.R."/>
            <person name="Berdy B."/>
            <person name="Zhao S."/>
            <person name="Lieberman T.D."/>
            <person name="Swanson P.K."/>
            <person name="Smith M."/>
            <person name="Roesemann S."/>
            <person name="Alexander J.E."/>
            <person name="Rich S.A."/>
            <person name="Livny J."/>
            <person name="Vlamakis H."/>
            <person name="Clish C."/>
            <person name="Bullock K."/>
            <person name="Deik A."/>
            <person name="Scott J."/>
            <person name="Pierce K.A."/>
            <person name="Xavier R.J."/>
            <person name="Alm E.J."/>
        </authorList>
    </citation>
    <scope>NUCLEOTIDE SEQUENCE [LARGE SCALE GENOMIC DNA]</scope>
    <source>
        <strain evidence="2 7">BIOML-A1</strain>
    </source>
</reference>
<dbReference type="InterPro" id="IPR043519">
    <property type="entry name" value="NT_sf"/>
</dbReference>
<evidence type="ECO:0000313" key="2">
    <source>
        <dbReference type="EMBL" id="MTR85819.1"/>
    </source>
</evidence>
<dbReference type="Pfam" id="PF01909">
    <property type="entry name" value="NTP_transf_2"/>
    <property type="match status" value="1"/>
</dbReference>
<dbReference type="InterPro" id="IPR002934">
    <property type="entry name" value="Polymerase_NTP_transf_dom"/>
</dbReference>
<evidence type="ECO:0000313" key="6">
    <source>
        <dbReference type="Proteomes" id="UP000284465"/>
    </source>
</evidence>
<name>A0A3R6AGH8_9FIRM</name>
<dbReference type="CDD" id="cd05403">
    <property type="entry name" value="NT_KNTase_like"/>
    <property type="match status" value="1"/>
</dbReference>
<dbReference type="EMBL" id="QSHO01000009">
    <property type="protein sequence ID" value="RHC16375.1"/>
    <property type="molecule type" value="Genomic_DNA"/>
</dbReference>
<dbReference type="Proteomes" id="UP000283513">
    <property type="component" value="Unassembled WGS sequence"/>
</dbReference>
<evidence type="ECO:0000313" key="3">
    <source>
        <dbReference type="EMBL" id="RHA66713.1"/>
    </source>
</evidence>
<dbReference type="Proteomes" id="UP000478483">
    <property type="component" value="Unassembled WGS sequence"/>
</dbReference>
<protein>
    <submittedName>
        <fullName evidence="3">Nucleotidyltransferase domain-containing protein</fullName>
    </submittedName>
</protein>
<accession>A0A3R6AGH8</accession>
<evidence type="ECO:0000313" key="4">
    <source>
        <dbReference type="EMBL" id="RHC16375.1"/>
    </source>
</evidence>
<dbReference type="GO" id="GO:0016779">
    <property type="term" value="F:nucleotidyltransferase activity"/>
    <property type="evidence" value="ECO:0007669"/>
    <property type="project" value="InterPro"/>
</dbReference>
<sequence>MPVSISNILREYVKGIKNIFGCDYEKTILYGSYARGDNRLDSDIDIMILVKCDDDMIHQYMRAVRDYTYDINEKYDSEIMPIVKNAEHFKIWIPNYPFYNNVAKEGIEINV</sequence>
<dbReference type="RefSeq" id="WP_015560943.1">
    <property type="nucleotide sequence ID" value="NZ_QRPI01000012.1"/>
</dbReference>
<organism evidence="3 6">
    <name type="scientific">Roseburia intestinalis</name>
    <dbReference type="NCBI Taxonomy" id="166486"/>
    <lineage>
        <taxon>Bacteria</taxon>
        <taxon>Bacillati</taxon>
        <taxon>Bacillota</taxon>
        <taxon>Clostridia</taxon>
        <taxon>Lachnospirales</taxon>
        <taxon>Lachnospiraceae</taxon>
        <taxon>Roseburia</taxon>
    </lineage>
</organism>
<dbReference type="Proteomes" id="UP000284465">
    <property type="component" value="Unassembled WGS sequence"/>
</dbReference>
<dbReference type="PANTHER" id="PTHR33933">
    <property type="entry name" value="NUCLEOTIDYLTRANSFERASE"/>
    <property type="match status" value="1"/>
</dbReference>
<keyword evidence="3" id="KW-0808">Transferase</keyword>
<dbReference type="InterPro" id="IPR052548">
    <property type="entry name" value="Type_VII_TA_antitoxin"/>
</dbReference>
<evidence type="ECO:0000259" key="1">
    <source>
        <dbReference type="Pfam" id="PF01909"/>
    </source>
</evidence>
<dbReference type="EMBL" id="WNAJ01000014">
    <property type="protein sequence ID" value="MTR85819.1"/>
    <property type="molecule type" value="Genomic_DNA"/>
</dbReference>
<proteinExistence type="predicted"/>
<reference evidence="5 6" key="1">
    <citation type="submission" date="2018-08" db="EMBL/GenBank/DDBJ databases">
        <title>A genome reference for cultivated species of the human gut microbiota.</title>
        <authorList>
            <person name="Zou Y."/>
            <person name="Xue W."/>
            <person name="Luo G."/>
        </authorList>
    </citation>
    <scope>NUCLEOTIDE SEQUENCE [LARGE SCALE GENOMIC DNA]</scope>
    <source>
        <strain evidence="4 5">AM37-1AC</strain>
        <strain evidence="3 6">AM43-11</strain>
    </source>
</reference>
<evidence type="ECO:0000313" key="7">
    <source>
        <dbReference type="Proteomes" id="UP000478483"/>
    </source>
</evidence>
<feature type="domain" description="Polymerase nucleotidyl transferase" evidence="1">
    <location>
        <begin position="12"/>
        <end position="80"/>
    </location>
</feature>
<dbReference type="PANTHER" id="PTHR33933:SF3">
    <property type="entry name" value="PROTEIN ADENYLYLTRANSFERASE MJ0604-RELATED"/>
    <property type="match status" value="1"/>
</dbReference>
<comment type="caution">
    <text evidence="3">The sequence shown here is derived from an EMBL/GenBank/DDBJ whole genome shotgun (WGS) entry which is preliminary data.</text>
</comment>
<dbReference type="AlphaFoldDB" id="A0A3R6AGH8"/>
<dbReference type="EMBL" id="QSFP01000011">
    <property type="protein sequence ID" value="RHA66713.1"/>
    <property type="molecule type" value="Genomic_DNA"/>
</dbReference>